<dbReference type="InterPro" id="IPR050065">
    <property type="entry name" value="GlmU-like"/>
</dbReference>
<proteinExistence type="inferred from homology"/>
<dbReference type="NCBIfam" id="TIGR03992">
    <property type="entry name" value="Arch_glmU"/>
    <property type="match status" value="1"/>
</dbReference>
<evidence type="ECO:0000256" key="9">
    <source>
        <dbReference type="ARBA" id="ARBA00048247"/>
    </source>
</evidence>
<dbReference type="GO" id="GO:0019134">
    <property type="term" value="F:glucosamine-1-phosphate N-acetyltransferase activity"/>
    <property type="evidence" value="ECO:0007669"/>
    <property type="project" value="UniProtKB-EC"/>
</dbReference>
<dbReference type="AlphaFoldDB" id="A0A7C5URY3"/>
<dbReference type="GO" id="GO:0006048">
    <property type="term" value="P:UDP-N-acetylglucosamine biosynthetic process"/>
    <property type="evidence" value="ECO:0007669"/>
    <property type="project" value="UniProtKB-UniPathway"/>
</dbReference>
<evidence type="ECO:0000256" key="10">
    <source>
        <dbReference type="ARBA" id="ARBA00048493"/>
    </source>
</evidence>
<evidence type="ECO:0000313" key="13">
    <source>
        <dbReference type="EMBL" id="HHP81560.1"/>
    </source>
</evidence>
<dbReference type="EMBL" id="DRZI01000117">
    <property type="protein sequence ID" value="HHP81560.1"/>
    <property type="molecule type" value="Genomic_DNA"/>
</dbReference>
<dbReference type="InterPro" id="IPR011004">
    <property type="entry name" value="Trimer_LpxA-like_sf"/>
</dbReference>
<evidence type="ECO:0000259" key="11">
    <source>
        <dbReference type="Pfam" id="PF00483"/>
    </source>
</evidence>
<evidence type="ECO:0000256" key="4">
    <source>
        <dbReference type="ARBA" id="ARBA00007947"/>
    </source>
</evidence>
<dbReference type="UniPathway" id="UPA00113">
    <property type="reaction ID" value="UER00532"/>
</dbReference>
<dbReference type="PANTHER" id="PTHR43584:SF8">
    <property type="entry name" value="N-ACETYLMURAMATE ALPHA-1-PHOSPHATE URIDYLYLTRANSFERASE"/>
    <property type="match status" value="1"/>
</dbReference>
<comment type="similarity">
    <text evidence="3">In the C-terminal section; belongs to the transferase hexapeptide repeat family.</text>
</comment>
<dbReference type="Pfam" id="PF00483">
    <property type="entry name" value="NTP_transferase"/>
    <property type="match status" value="1"/>
</dbReference>
<dbReference type="EMBL" id="DRUB01000010">
    <property type="protein sequence ID" value="HHR95303.1"/>
    <property type="molecule type" value="Genomic_DNA"/>
</dbReference>
<comment type="catalytic activity">
    <reaction evidence="9">
        <text>alpha-D-glucosamine 1-phosphate + acetyl-CoA = N-acetyl-alpha-D-glucosamine 1-phosphate + CoA + H(+)</text>
        <dbReference type="Rhea" id="RHEA:13725"/>
        <dbReference type="ChEBI" id="CHEBI:15378"/>
        <dbReference type="ChEBI" id="CHEBI:57287"/>
        <dbReference type="ChEBI" id="CHEBI:57288"/>
        <dbReference type="ChEBI" id="CHEBI:57776"/>
        <dbReference type="ChEBI" id="CHEBI:58516"/>
        <dbReference type="EC" id="2.3.1.157"/>
    </reaction>
</comment>
<dbReference type="PANTHER" id="PTHR43584">
    <property type="entry name" value="NUCLEOTIDYL TRANSFERASE"/>
    <property type="match status" value="1"/>
</dbReference>
<comment type="pathway">
    <text evidence="1">Nucleotide-sugar biosynthesis; UDP-N-acetyl-alpha-D-glucosamine biosynthesis; N-acetyl-alpha-D-glucosamine 1-phosphate from alpha-D-glucosamine 6-phosphate (route II): step 2/2.</text>
</comment>
<dbReference type="Gene3D" id="2.160.10.10">
    <property type="entry name" value="Hexapeptide repeat proteins"/>
    <property type="match status" value="1"/>
</dbReference>
<evidence type="ECO:0000256" key="1">
    <source>
        <dbReference type="ARBA" id="ARBA00005166"/>
    </source>
</evidence>
<dbReference type="InterPro" id="IPR029044">
    <property type="entry name" value="Nucleotide-diphossugar_trans"/>
</dbReference>
<sequence>MIGILLAGGRGKRLAPLTETKSKVLLPVVGKPIVYRPLSLLKRLGVSKIIVVVHYMKDMVIDYIKRLSNELYIDIDFVDQGGELGTGDAVRKAIDRGLEDAIIIYGDLYIDIDAVSNSLLKLMNKDANFVVGVYVDDVSRYGSLIVDGDKVIDLIEKPTEGGKGIANAGIYILRSKVLKLANEIGVSSRGEYEFTDIIKIGRSRGYEFNYISIDPEHWHDIGYPWDLLEVNRIELSKIKERVIKGDVESCTMIKGPVIIEDGAYIKGCSYLEGPVYIGKDASIGPNSYIRPFTTVMDEAYIGFSVEVKESIVMEKTHAAHLTYIGDSIVAENVNLGAGTILANLRFDNKTVKFSINGKRVDSKRLKMGAVIGGYAKTGVNVSIMPGVKVGSYSVIYPGVVVYRDVPQKTIVKETWI</sequence>
<comment type="caution">
    <text evidence="14">The sequence shown here is derived from an EMBL/GenBank/DDBJ whole genome shotgun (WGS) entry which is preliminary data.</text>
</comment>
<name>A0A7C5URY3_9CREN</name>
<comment type="pathway">
    <text evidence="2">Nucleotide-sugar biosynthesis; UDP-N-acetyl-alpha-D-glucosamine biosynthesis; UDP-N-acetyl-alpha-D-glucosamine from N-acetyl-alpha-D-glucosamine 1-phosphate: step 1/1.</text>
</comment>
<evidence type="ECO:0000256" key="8">
    <source>
        <dbReference type="ARBA" id="ARBA00023315"/>
    </source>
</evidence>
<dbReference type="InterPro" id="IPR023915">
    <property type="entry name" value="Bifunctiontional_GlmU_arc-type"/>
</dbReference>
<evidence type="ECO:0000313" key="14">
    <source>
        <dbReference type="EMBL" id="HHR95303.1"/>
    </source>
</evidence>
<dbReference type="CDD" id="cd05636">
    <property type="entry name" value="LbH_G1P_TT_C_like"/>
    <property type="match status" value="1"/>
</dbReference>
<keyword evidence="5 14" id="KW-0808">Transferase</keyword>
<evidence type="ECO:0000313" key="15">
    <source>
        <dbReference type="EMBL" id="HHR95738.1"/>
    </source>
</evidence>
<feature type="domain" description="Mannose-1-phosphate guanyltransferase C-terminal" evidence="12">
    <location>
        <begin position="272"/>
        <end position="360"/>
    </location>
</feature>
<dbReference type="EMBL" id="DRUB01000048">
    <property type="protein sequence ID" value="HHR95738.1"/>
    <property type="molecule type" value="Genomic_DNA"/>
</dbReference>
<dbReference type="SUPFAM" id="SSF51161">
    <property type="entry name" value="Trimeric LpxA-like enzymes"/>
    <property type="match status" value="1"/>
</dbReference>
<evidence type="ECO:0000256" key="7">
    <source>
        <dbReference type="ARBA" id="ARBA00023268"/>
    </source>
</evidence>
<dbReference type="Pfam" id="PF25087">
    <property type="entry name" value="GMPPB_C"/>
    <property type="match status" value="1"/>
</dbReference>
<gene>
    <name evidence="14" type="ORF">ENL47_00360</name>
    <name evidence="15" type="ORF">ENL47_02695</name>
    <name evidence="13" type="ORF">ENM84_02735</name>
</gene>
<protein>
    <submittedName>
        <fullName evidence="14">Nucleotidyl transferase</fullName>
    </submittedName>
</protein>
<dbReference type="Gene3D" id="3.90.550.10">
    <property type="entry name" value="Spore Coat Polysaccharide Biosynthesis Protein SpsA, Chain A"/>
    <property type="match status" value="1"/>
</dbReference>
<organism evidence="14">
    <name type="scientific">Ignisphaera aggregans</name>
    <dbReference type="NCBI Taxonomy" id="334771"/>
    <lineage>
        <taxon>Archaea</taxon>
        <taxon>Thermoproteota</taxon>
        <taxon>Thermoprotei</taxon>
        <taxon>Desulfurococcales</taxon>
        <taxon>Desulfurococcaceae</taxon>
        <taxon>Ignisphaera</taxon>
    </lineage>
</organism>
<comment type="similarity">
    <text evidence="4">In the N-terminal section; belongs to the N-acetylglucosamine-1-phosphate uridyltransferase family.</text>
</comment>
<evidence type="ECO:0000259" key="12">
    <source>
        <dbReference type="Pfam" id="PF25087"/>
    </source>
</evidence>
<evidence type="ECO:0000256" key="6">
    <source>
        <dbReference type="ARBA" id="ARBA00022695"/>
    </source>
</evidence>
<evidence type="ECO:0000256" key="2">
    <source>
        <dbReference type="ARBA" id="ARBA00005208"/>
    </source>
</evidence>
<dbReference type="InterPro" id="IPR005835">
    <property type="entry name" value="NTP_transferase_dom"/>
</dbReference>
<dbReference type="CDD" id="cd04181">
    <property type="entry name" value="NTP_transferase"/>
    <property type="match status" value="1"/>
</dbReference>
<keyword evidence="6" id="KW-0548">Nucleotidyltransferase</keyword>
<keyword evidence="8" id="KW-0012">Acyltransferase</keyword>
<comment type="catalytic activity">
    <reaction evidence="10">
        <text>N-acetyl-alpha-D-glucosamine 1-phosphate + UTP + H(+) = UDP-N-acetyl-alpha-D-glucosamine + diphosphate</text>
        <dbReference type="Rhea" id="RHEA:13509"/>
        <dbReference type="ChEBI" id="CHEBI:15378"/>
        <dbReference type="ChEBI" id="CHEBI:33019"/>
        <dbReference type="ChEBI" id="CHEBI:46398"/>
        <dbReference type="ChEBI" id="CHEBI:57705"/>
        <dbReference type="ChEBI" id="CHEBI:57776"/>
        <dbReference type="EC" id="2.7.7.23"/>
    </reaction>
</comment>
<dbReference type="InterPro" id="IPR056729">
    <property type="entry name" value="GMPPB_C"/>
</dbReference>
<evidence type="ECO:0000256" key="3">
    <source>
        <dbReference type="ARBA" id="ARBA00007707"/>
    </source>
</evidence>
<keyword evidence="7" id="KW-0511">Multifunctional enzyme</keyword>
<accession>A0A7C5URY3</accession>
<reference evidence="14" key="1">
    <citation type="journal article" date="2020" name="mSystems">
        <title>Genome- and Community-Level Interaction Insights into Carbon Utilization and Element Cycling Functions of Hydrothermarchaeota in Hydrothermal Sediment.</title>
        <authorList>
            <person name="Zhou Z."/>
            <person name="Liu Y."/>
            <person name="Xu W."/>
            <person name="Pan J."/>
            <person name="Luo Z.H."/>
            <person name="Li M."/>
        </authorList>
    </citation>
    <scope>NUCLEOTIDE SEQUENCE [LARGE SCALE GENOMIC DNA]</scope>
    <source>
        <strain evidence="14">SpSt-1</strain>
        <strain evidence="13">SpSt-1121</strain>
    </source>
</reference>
<feature type="domain" description="Nucleotidyl transferase" evidence="11">
    <location>
        <begin position="3"/>
        <end position="233"/>
    </location>
</feature>
<dbReference type="SUPFAM" id="SSF53448">
    <property type="entry name" value="Nucleotide-diphospho-sugar transferases"/>
    <property type="match status" value="1"/>
</dbReference>
<evidence type="ECO:0000256" key="5">
    <source>
        <dbReference type="ARBA" id="ARBA00022679"/>
    </source>
</evidence>
<dbReference type="GO" id="GO:0003977">
    <property type="term" value="F:UDP-N-acetylglucosamine diphosphorylase activity"/>
    <property type="evidence" value="ECO:0007669"/>
    <property type="project" value="UniProtKB-EC"/>
</dbReference>